<name>A0ABU0D3B1_9BACI</name>
<keyword evidence="2" id="KW-0812">Transmembrane</keyword>
<evidence type="ECO:0000313" key="3">
    <source>
        <dbReference type="EMBL" id="MDQ0342892.1"/>
    </source>
</evidence>
<feature type="compositionally biased region" description="Basic and acidic residues" evidence="1">
    <location>
        <begin position="11"/>
        <end position="31"/>
    </location>
</feature>
<comment type="caution">
    <text evidence="3">The sequence shown here is derived from an EMBL/GenBank/DDBJ whole genome shotgun (WGS) entry which is preliminary data.</text>
</comment>
<keyword evidence="2" id="KW-1133">Transmembrane helix</keyword>
<evidence type="ECO:0000313" key="4">
    <source>
        <dbReference type="Proteomes" id="UP001232343"/>
    </source>
</evidence>
<evidence type="ECO:0008006" key="5">
    <source>
        <dbReference type="Google" id="ProtNLM"/>
    </source>
</evidence>
<keyword evidence="2" id="KW-0472">Membrane</keyword>
<feature type="transmembrane region" description="Helical" evidence="2">
    <location>
        <begin position="46"/>
        <end position="72"/>
    </location>
</feature>
<gene>
    <name evidence="3" type="ORF">J2S14_001706</name>
</gene>
<evidence type="ECO:0000256" key="2">
    <source>
        <dbReference type="SAM" id="Phobius"/>
    </source>
</evidence>
<proteinExistence type="predicted"/>
<organism evidence="3 4">
    <name type="scientific">Lederbergia wuyishanensis</name>
    <dbReference type="NCBI Taxonomy" id="1347903"/>
    <lineage>
        <taxon>Bacteria</taxon>
        <taxon>Bacillati</taxon>
        <taxon>Bacillota</taxon>
        <taxon>Bacilli</taxon>
        <taxon>Bacillales</taxon>
        <taxon>Bacillaceae</taxon>
        <taxon>Lederbergia</taxon>
    </lineage>
</organism>
<dbReference type="RefSeq" id="WP_244681542.1">
    <property type="nucleotide sequence ID" value="NZ_JALIRM010000006.1"/>
</dbReference>
<feature type="region of interest" description="Disordered" evidence="1">
    <location>
        <begin position="1"/>
        <end position="31"/>
    </location>
</feature>
<dbReference type="EMBL" id="JAUSUO010000003">
    <property type="protein sequence ID" value="MDQ0342892.1"/>
    <property type="molecule type" value="Genomic_DNA"/>
</dbReference>
<dbReference type="InterPro" id="IPR024596">
    <property type="entry name" value="RNApol_su_b/EpuA"/>
</dbReference>
<reference evidence="3 4" key="1">
    <citation type="submission" date="2023-07" db="EMBL/GenBank/DDBJ databases">
        <title>Genomic Encyclopedia of Type Strains, Phase IV (KMG-IV): sequencing the most valuable type-strain genomes for metagenomic binning, comparative biology and taxonomic classification.</title>
        <authorList>
            <person name="Goeker M."/>
        </authorList>
    </citation>
    <scope>NUCLEOTIDE SEQUENCE [LARGE SCALE GENOMIC DNA]</scope>
    <source>
        <strain evidence="3 4">DSM 27848</strain>
    </source>
</reference>
<sequence>MAKDISQAEVQSREDIKQKKRAEKAERKAAKKNEIPRLIRVRLIPIWLRLILVIAMVVGSLIGGLMVGYGVIGDGNPKDVLKKETWTHIVDLVVEKK</sequence>
<accession>A0ABU0D3B1</accession>
<dbReference type="Proteomes" id="UP001232343">
    <property type="component" value="Unassembled WGS sequence"/>
</dbReference>
<evidence type="ECO:0000256" key="1">
    <source>
        <dbReference type="SAM" id="MobiDB-lite"/>
    </source>
</evidence>
<protein>
    <recommendedName>
        <fullName evidence="5">DNA-directed RNA polymerase subunit beta</fullName>
    </recommendedName>
</protein>
<dbReference type="Pfam" id="PF11772">
    <property type="entry name" value="EpuA"/>
    <property type="match status" value="1"/>
</dbReference>
<keyword evidence="4" id="KW-1185">Reference proteome</keyword>